<comment type="function">
    <text evidence="7">Involved in DNA repair and RecF pathway recombination.</text>
</comment>
<dbReference type="InterPro" id="IPR037278">
    <property type="entry name" value="ARFGAP/RecO"/>
</dbReference>
<dbReference type="GO" id="GO:0043590">
    <property type="term" value="C:bacterial nucleoid"/>
    <property type="evidence" value="ECO:0007669"/>
    <property type="project" value="TreeGrafter"/>
</dbReference>
<evidence type="ECO:0000313" key="9">
    <source>
        <dbReference type="EMBL" id="TWH82464.1"/>
    </source>
</evidence>
<dbReference type="Gene3D" id="1.20.1440.120">
    <property type="entry name" value="Recombination protein O, C-terminal domain"/>
    <property type="match status" value="1"/>
</dbReference>
<comment type="caution">
    <text evidence="9">The sequence shown here is derived from an EMBL/GenBank/DDBJ whole genome shotgun (WGS) entry which is preliminary data.</text>
</comment>
<organism evidence="9 10">
    <name type="scientific">Sedimentibacter saalensis</name>
    <dbReference type="NCBI Taxonomy" id="130788"/>
    <lineage>
        <taxon>Bacteria</taxon>
        <taxon>Bacillati</taxon>
        <taxon>Bacillota</taxon>
        <taxon>Tissierellia</taxon>
        <taxon>Sedimentibacter</taxon>
    </lineage>
</organism>
<keyword evidence="4 7" id="KW-0233">DNA recombination</keyword>
<dbReference type="PANTHER" id="PTHR33991:SF1">
    <property type="entry name" value="DNA REPAIR PROTEIN RECO"/>
    <property type="match status" value="1"/>
</dbReference>
<dbReference type="HAMAP" id="MF_00201">
    <property type="entry name" value="RecO"/>
    <property type="match status" value="1"/>
</dbReference>
<accession>A0A562JI32</accession>
<dbReference type="PANTHER" id="PTHR33991">
    <property type="entry name" value="DNA REPAIR PROTEIN RECO"/>
    <property type="match status" value="1"/>
</dbReference>
<gene>
    <name evidence="7" type="primary">recO</name>
    <name evidence="9" type="ORF">LY60_00764</name>
</gene>
<dbReference type="GO" id="GO:0006310">
    <property type="term" value="P:DNA recombination"/>
    <property type="evidence" value="ECO:0007669"/>
    <property type="project" value="UniProtKB-UniRule"/>
</dbReference>
<sequence length="237" mass="27129">MITEDVLVVRDVSYKENDKILHVISRTRGKIQLMSKGSKKPNSHLVNVSQIFAYSKCSLTFSRDMYIITSAELIDNFYGLKNNIDSYYRGSYILELISYVAQENEYDYRIFDMTVAVLGYLANSVENLDKLVAAYELKLASMLGYKPDFVHCISCGKEIKEDARFSISEGGLFCSDCVKYGNGINVTYGEILTLDKILKTKFENLSSIEVNIKSMNIIRKFLFYYIGRDNFTTLKLI</sequence>
<dbReference type="AlphaFoldDB" id="A0A562JI32"/>
<dbReference type="Pfam" id="PF02565">
    <property type="entry name" value="RecO_C"/>
    <property type="match status" value="1"/>
</dbReference>
<evidence type="ECO:0000256" key="6">
    <source>
        <dbReference type="ARBA" id="ARBA00033409"/>
    </source>
</evidence>
<evidence type="ECO:0000256" key="5">
    <source>
        <dbReference type="ARBA" id="ARBA00023204"/>
    </source>
</evidence>
<name>A0A562JI32_9FIRM</name>
<proteinExistence type="inferred from homology"/>
<comment type="similarity">
    <text evidence="1 7">Belongs to the RecO family.</text>
</comment>
<keyword evidence="3 7" id="KW-0227">DNA damage</keyword>
<dbReference type="EMBL" id="VLKH01000002">
    <property type="protein sequence ID" value="TWH82464.1"/>
    <property type="molecule type" value="Genomic_DNA"/>
</dbReference>
<protein>
    <recommendedName>
        <fullName evidence="2 7">DNA repair protein RecO</fullName>
    </recommendedName>
    <alternativeName>
        <fullName evidence="6 7">Recombination protein O</fullName>
    </alternativeName>
</protein>
<evidence type="ECO:0000259" key="8">
    <source>
        <dbReference type="Pfam" id="PF11967"/>
    </source>
</evidence>
<dbReference type="InterPro" id="IPR003717">
    <property type="entry name" value="RecO"/>
</dbReference>
<dbReference type="GO" id="GO:0006302">
    <property type="term" value="P:double-strand break repair"/>
    <property type="evidence" value="ECO:0007669"/>
    <property type="project" value="TreeGrafter"/>
</dbReference>
<reference evidence="9 10" key="1">
    <citation type="submission" date="2019-07" db="EMBL/GenBank/DDBJ databases">
        <title>Genomic Encyclopedia of Type Strains, Phase I: the one thousand microbial genomes (KMG-I) project.</title>
        <authorList>
            <person name="Kyrpides N."/>
        </authorList>
    </citation>
    <scope>NUCLEOTIDE SEQUENCE [LARGE SCALE GENOMIC DNA]</scope>
    <source>
        <strain evidence="9 10">DSM 13558</strain>
    </source>
</reference>
<dbReference type="InterPro" id="IPR012340">
    <property type="entry name" value="NA-bd_OB-fold"/>
</dbReference>
<dbReference type="NCBIfam" id="TIGR00613">
    <property type="entry name" value="reco"/>
    <property type="match status" value="1"/>
</dbReference>
<dbReference type="Pfam" id="PF11967">
    <property type="entry name" value="RecO_N"/>
    <property type="match status" value="1"/>
</dbReference>
<dbReference type="InterPro" id="IPR042242">
    <property type="entry name" value="RecO_C"/>
</dbReference>
<dbReference type="SUPFAM" id="SSF50249">
    <property type="entry name" value="Nucleic acid-binding proteins"/>
    <property type="match status" value="1"/>
</dbReference>
<dbReference type="InterPro" id="IPR022572">
    <property type="entry name" value="DNA_rep/recomb_RecO_N"/>
</dbReference>
<dbReference type="Gene3D" id="2.40.50.140">
    <property type="entry name" value="Nucleic acid-binding proteins"/>
    <property type="match status" value="1"/>
</dbReference>
<keyword evidence="5 7" id="KW-0234">DNA repair</keyword>
<evidence type="ECO:0000313" key="10">
    <source>
        <dbReference type="Proteomes" id="UP000315343"/>
    </source>
</evidence>
<dbReference type="RefSeq" id="WP_145080182.1">
    <property type="nucleotide sequence ID" value="NZ_VLKH01000002.1"/>
</dbReference>
<feature type="domain" description="DNA replication/recombination mediator RecO N-terminal" evidence="8">
    <location>
        <begin position="2"/>
        <end position="77"/>
    </location>
</feature>
<dbReference type="SUPFAM" id="SSF57863">
    <property type="entry name" value="ArfGap/RecO-like zinc finger"/>
    <property type="match status" value="1"/>
</dbReference>
<evidence type="ECO:0000256" key="4">
    <source>
        <dbReference type="ARBA" id="ARBA00023172"/>
    </source>
</evidence>
<dbReference type="OrthoDB" id="9797083at2"/>
<evidence type="ECO:0000256" key="7">
    <source>
        <dbReference type="HAMAP-Rule" id="MF_00201"/>
    </source>
</evidence>
<evidence type="ECO:0000256" key="1">
    <source>
        <dbReference type="ARBA" id="ARBA00007452"/>
    </source>
</evidence>
<evidence type="ECO:0000256" key="3">
    <source>
        <dbReference type="ARBA" id="ARBA00022763"/>
    </source>
</evidence>
<dbReference type="Proteomes" id="UP000315343">
    <property type="component" value="Unassembled WGS sequence"/>
</dbReference>
<keyword evidence="10" id="KW-1185">Reference proteome</keyword>
<evidence type="ECO:0000256" key="2">
    <source>
        <dbReference type="ARBA" id="ARBA00021310"/>
    </source>
</evidence>